<dbReference type="NCBIfam" id="TIGR02385">
    <property type="entry name" value="RelE_StbE"/>
    <property type="match status" value="1"/>
</dbReference>
<name>A0A1F6F2Z3_9BACT</name>
<sequence>MRVILREAAYADLEHIFAWIAKDNPTAASRVITEIFESIERLEIVPEIGRRGKVRNTREWIVRGLPYIVVYTIDAEKHLVIILGVVHAARNR</sequence>
<dbReference type="Proteomes" id="UP000177372">
    <property type="component" value="Unassembled WGS sequence"/>
</dbReference>
<reference evidence="3 4" key="1">
    <citation type="journal article" date="2016" name="Nat. Commun.">
        <title>Thousands of microbial genomes shed light on interconnected biogeochemical processes in an aquifer system.</title>
        <authorList>
            <person name="Anantharaman K."/>
            <person name="Brown C.T."/>
            <person name="Hug L.A."/>
            <person name="Sharon I."/>
            <person name="Castelle C.J."/>
            <person name="Probst A.J."/>
            <person name="Thomas B.C."/>
            <person name="Singh A."/>
            <person name="Wilkins M.J."/>
            <person name="Karaoz U."/>
            <person name="Brodie E.L."/>
            <person name="Williams K.H."/>
            <person name="Hubbard S.S."/>
            <person name="Banfield J.F."/>
        </authorList>
    </citation>
    <scope>NUCLEOTIDE SEQUENCE [LARGE SCALE GENOMIC DNA]</scope>
</reference>
<dbReference type="InterPro" id="IPR051803">
    <property type="entry name" value="TA_system_RelE-like_toxin"/>
</dbReference>
<dbReference type="PANTHER" id="PTHR33755">
    <property type="entry name" value="TOXIN PARE1-RELATED"/>
    <property type="match status" value="1"/>
</dbReference>
<organism evidence="3 4">
    <name type="scientific">Candidatus Kaiserbacteria bacterium RIFCSPLOWO2_01_FULL_54_13</name>
    <dbReference type="NCBI Taxonomy" id="1798512"/>
    <lineage>
        <taxon>Bacteria</taxon>
        <taxon>Candidatus Kaiseribacteriota</taxon>
    </lineage>
</organism>
<evidence type="ECO:0000313" key="4">
    <source>
        <dbReference type="Proteomes" id="UP000177372"/>
    </source>
</evidence>
<gene>
    <name evidence="3" type="ORF">A3A39_03695</name>
</gene>
<dbReference type="STRING" id="1798512.A3A39_03695"/>
<dbReference type="EMBL" id="MFLZ01000011">
    <property type="protein sequence ID" value="OGG80248.1"/>
    <property type="molecule type" value="Genomic_DNA"/>
</dbReference>
<accession>A0A1F6F2Z3</accession>
<comment type="similarity">
    <text evidence="1">Belongs to the RelE toxin family.</text>
</comment>
<dbReference type="Pfam" id="PF05016">
    <property type="entry name" value="ParE_toxin"/>
    <property type="match status" value="1"/>
</dbReference>
<evidence type="ECO:0000313" key="3">
    <source>
        <dbReference type="EMBL" id="OGG80248.1"/>
    </source>
</evidence>
<comment type="caution">
    <text evidence="3">The sequence shown here is derived from an EMBL/GenBank/DDBJ whole genome shotgun (WGS) entry which is preliminary data.</text>
</comment>
<evidence type="ECO:0000256" key="2">
    <source>
        <dbReference type="ARBA" id="ARBA00022649"/>
    </source>
</evidence>
<dbReference type="InterPro" id="IPR035093">
    <property type="entry name" value="RelE/ParE_toxin_dom_sf"/>
</dbReference>
<evidence type="ECO:0008006" key="5">
    <source>
        <dbReference type="Google" id="ProtNLM"/>
    </source>
</evidence>
<evidence type="ECO:0000256" key="1">
    <source>
        <dbReference type="ARBA" id="ARBA00006226"/>
    </source>
</evidence>
<dbReference type="InterPro" id="IPR007712">
    <property type="entry name" value="RelE/ParE_toxin"/>
</dbReference>
<protein>
    <recommendedName>
        <fullName evidence="5">Addiction module toxin RelE</fullName>
    </recommendedName>
</protein>
<dbReference type="AlphaFoldDB" id="A0A1F6F2Z3"/>
<proteinExistence type="inferred from homology"/>
<keyword evidence="2" id="KW-1277">Toxin-antitoxin system</keyword>
<dbReference type="Gene3D" id="3.30.2310.20">
    <property type="entry name" value="RelE-like"/>
    <property type="match status" value="1"/>
</dbReference>